<dbReference type="PROSITE" id="PS00041">
    <property type="entry name" value="HTH_ARAC_FAMILY_1"/>
    <property type="match status" value="1"/>
</dbReference>
<comment type="caution">
    <text evidence="5">The sequence shown here is derived from an EMBL/GenBank/DDBJ whole genome shotgun (WGS) entry which is preliminary data.</text>
</comment>
<evidence type="ECO:0000313" key="5">
    <source>
        <dbReference type="EMBL" id="MDC8773618.1"/>
    </source>
</evidence>
<evidence type="ECO:0000313" key="6">
    <source>
        <dbReference type="Proteomes" id="UP001221189"/>
    </source>
</evidence>
<dbReference type="PANTHER" id="PTHR47894">
    <property type="entry name" value="HTH-TYPE TRANSCRIPTIONAL REGULATOR GADX"/>
    <property type="match status" value="1"/>
</dbReference>
<dbReference type="EMBL" id="JAQQXT010000013">
    <property type="protein sequence ID" value="MDC8773618.1"/>
    <property type="molecule type" value="Genomic_DNA"/>
</dbReference>
<dbReference type="RefSeq" id="WP_273601791.1">
    <property type="nucleotide sequence ID" value="NZ_JAQQXT010000013.1"/>
</dbReference>
<dbReference type="Proteomes" id="UP001221189">
    <property type="component" value="Unassembled WGS sequence"/>
</dbReference>
<dbReference type="PROSITE" id="PS01124">
    <property type="entry name" value="HTH_ARAC_FAMILY_2"/>
    <property type="match status" value="1"/>
</dbReference>
<dbReference type="SUPFAM" id="SSF46689">
    <property type="entry name" value="Homeodomain-like"/>
    <property type="match status" value="1"/>
</dbReference>
<keyword evidence="6" id="KW-1185">Reference proteome</keyword>
<dbReference type="InterPro" id="IPR020449">
    <property type="entry name" value="Tscrpt_reg_AraC-type_HTH"/>
</dbReference>
<keyword evidence="3" id="KW-0804">Transcription</keyword>
<protein>
    <submittedName>
        <fullName evidence="5">Helix-turn-helix transcriptional regulator</fullName>
    </submittedName>
</protein>
<dbReference type="InterPro" id="IPR018060">
    <property type="entry name" value="HTH_AraC"/>
</dbReference>
<sequence>MTTVFTDASAQTISTAVPHAVRTATVRDDLVGWVMAGHKRLVTPAGEVSFAAGRVFVIPRLTQWDMVNEPRPGGRYEARLIAFAPALIERFHEQFGQFAGSPPVQGCASSVADEEFTATFGLAMSALLSSTSDGKSSPAVCEHRALGVLLLLAERGLVFSAARELAWGDRVRRLVGQRPQANWSLNEVAAAFHLSASTLQRRLADESETFSQCIREVRLETAIALLQDSALQVSEVAARCGYDSHSRFSAAFRERFGFTPSHLRP</sequence>
<organism evidence="5 6">
    <name type="scientific">Roseateles albus</name>
    <dbReference type="NCBI Taxonomy" id="2987525"/>
    <lineage>
        <taxon>Bacteria</taxon>
        <taxon>Pseudomonadati</taxon>
        <taxon>Pseudomonadota</taxon>
        <taxon>Betaproteobacteria</taxon>
        <taxon>Burkholderiales</taxon>
        <taxon>Sphaerotilaceae</taxon>
        <taxon>Roseateles</taxon>
    </lineage>
</organism>
<evidence type="ECO:0000259" key="4">
    <source>
        <dbReference type="PROSITE" id="PS01124"/>
    </source>
</evidence>
<keyword evidence="1" id="KW-0805">Transcription regulation</keyword>
<dbReference type="InterPro" id="IPR009057">
    <property type="entry name" value="Homeodomain-like_sf"/>
</dbReference>
<evidence type="ECO:0000256" key="3">
    <source>
        <dbReference type="ARBA" id="ARBA00023163"/>
    </source>
</evidence>
<evidence type="ECO:0000256" key="1">
    <source>
        <dbReference type="ARBA" id="ARBA00023015"/>
    </source>
</evidence>
<dbReference type="InterPro" id="IPR018062">
    <property type="entry name" value="HTH_AraC-typ_CS"/>
</dbReference>
<gene>
    <name evidence="5" type="ORF">PRZ03_18740</name>
</gene>
<name>A0ABT5KI80_9BURK</name>
<evidence type="ECO:0000256" key="2">
    <source>
        <dbReference type="ARBA" id="ARBA00023125"/>
    </source>
</evidence>
<feature type="domain" description="HTH araC/xylS-type" evidence="4">
    <location>
        <begin position="169"/>
        <end position="265"/>
    </location>
</feature>
<keyword evidence="2" id="KW-0238">DNA-binding</keyword>
<accession>A0ABT5KI80</accession>
<proteinExistence type="predicted"/>
<dbReference type="PRINTS" id="PR00032">
    <property type="entry name" value="HTHARAC"/>
</dbReference>
<dbReference type="PANTHER" id="PTHR47894:SF4">
    <property type="entry name" value="HTH-TYPE TRANSCRIPTIONAL REGULATOR GADX"/>
    <property type="match status" value="1"/>
</dbReference>
<reference evidence="5 6" key="1">
    <citation type="submission" date="2022-10" db="EMBL/GenBank/DDBJ databases">
        <title>Paucibacter sp. hw1 Genome sequencing.</title>
        <authorList>
            <person name="Park S."/>
        </authorList>
    </citation>
    <scope>NUCLEOTIDE SEQUENCE [LARGE SCALE GENOMIC DNA]</scope>
    <source>
        <strain evidence="6">hw1</strain>
    </source>
</reference>
<dbReference type="Gene3D" id="1.10.10.60">
    <property type="entry name" value="Homeodomain-like"/>
    <property type="match status" value="1"/>
</dbReference>
<dbReference type="SMART" id="SM00342">
    <property type="entry name" value="HTH_ARAC"/>
    <property type="match status" value="1"/>
</dbReference>
<dbReference type="Pfam" id="PF12833">
    <property type="entry name" value="HTH_18"/>
    <property type="match status" value="1"/>
</dbReference>